<dbReference type="Proteomes" id="UP001596200">
    <property type="component" value="Unassembled WGS sequence"/>
</dbReference>
<feature type="domain" description="HTH luxR-type" evidence="1">
    <location>
        <begin position="44"/>
        <end position="92"/>
    </location>
</feature>
<dbReference type="CDD" id="cd06170">
    <property type="entry name" value="LuxR_C_like"/>
    <property type="match status" value="1"/>
</dbReference>
<dbReference type="InterPro" id="IPR000792">
    <property type="entry name" value="Tscrpt_reg_LuxR_C"/>
</dbReference>
<sequence>MNTNVDSGARVRTTNHTFDNLVLGGDEVAFVAHQSSDENTDAPSIIDLMAQGLKDEVVARRIGMGSRTFRRHMSSIMDKLGASSRFQAGVVAARVGLIGGKPLGGAVRTP</sequence>
<reference evidence="3" key="1">
    <citation type="journal article" date="2019" name="Int. J. Syst. Evol. Microbiol.">
        <title>The Global Catalogue of Microorganisms (GCM) 10K type strain sequencing project: providing services to taxonomists for standard genome sequencing and annotation.</title>
        <authorList>
            <consortium name="The Broad Institute Genomics Platform"/>
            <consortium name="The Broad Institute Genome Sequencing Center for Infectious Disease"/>
            <person name="Wu L."/>
            <person name="Ma J."/>
        </authorList>
    </citation>
    <scope>NUCLEOTIDE SEQUENCE [LARGE SCALE GENOMIC DNA]</scope>
    <source>
        <strain evidence="3">JCM 4147</strain>
    </source>
</reference>
<proteinExistence type="predicted"/>
<evidence type="ECO:0000313" key="3">
    <source>
        <dbReference type="Proteomes" id="UP001596200"/>
    </source>
</evidence>
<organism evidence="2 3">
    <name type="scientific">Streptomyces pulveraceus</name>
    <dbReference type="NCBI Taxonomy" id="68258"/>
    <lineage>
        <taxon>Bacteria</taxon>
        <taxon>Bacillati</taxon>
        <taxon>Actinomycetota</taxon>
        <taxon>Actinomycetes</taxon>
        <taxon>Kitasatosporales</taxon>
        <taxon>Streptomycetaceae</taxon>
        <taxon>Streptomyces</taxon>
    </lineage>
</organism>
<keyword evidence="3" id="KW-1185">Reference proteome</keyword>
<evidence type="ECO:0000313" key="2">
    <source>
        <dbReference type="EMBL" id="MFC5918486.1"/>
    </source>
</evidence>
<comment type="caution">
    <text evidence="2">The sequence shown here is derived from an EMBL/GenBank/DDBJ whole genome shotgun (WGS) entry which is preliminary data.</text>
</comment>
<name>A0ABW1GY79_9ACTN</name>
<dbReference type="RefSeq" id="WP_344515217.1">
    <property type="nucleotide sequence ID" value="NZ_BAAATU010000032.1"/>
</dbReference>
<accession>A0ABW1GY79</accession>
<dbReference type="EMBL" id="JBHSPU010000039">
    <property type="protein sequence ID" value="MFC5918486.1"/>
    <property type="molecule type" value="Genomic_DNA"/>
</dbReference>
<gene>
    <name evidence="2" type="ORF">ACFP1B_34415</name>
</gene>
<dbReference type="InterPro" id="IPR036388">
    <property type="entry name" value="WH-like_DNA-bd_sf"/>
</dbReference>
<protein>
    <submittedName>
        <fullName evidence="2">Response regulator transcription factor</fullName>
    </submittedName>
</protein>
<dbReference type="Gene3D" id="1.10.10.10">
    <property type="entry name" value="Winged helix-like DNA-binding domain superfamily/Winged helix DNA-binding domain"/>
    <property type="match status" value="1"/>
</dbReference>
<dbReference type="InterPro" id="IPR016032">
    <property type="entry name" value="Sig_transdc_resp-reg_C-effctor"/>
</dbReference>
<dbReference type="SUPFAM" id="SSF46894">
    <property type="entry name" value="C-terminal effector domain of the bipartite response regulators"/>
    <property type="match status" value="1"/>
</dbReference>
<dbReference type="Pfam" id="PF00196">
    <property type="entry name" value="GerE"/>
    <property type="match status" value="1"/>
</dbReference>
<evidence type="ECO:0000259" key="1">
    <source>
        <dbReference type="SMART" id="SM00421"/>
    </source>
</evidence>
<dbReference type="SMART" id="SM00421">
    <property type="entry name" value="HTH_LUXR"/>
    <property type="match status" value="1"/>
</dbReference>